<dbReference type="STRING" id="1764295.A0A5B8MJL5"/>
<organism evidence="4 5">
    <name type="scientific">Chloropicon primus</name>
    <dbReference type="NCBI Taxonomy" id="1764295"/>
    <lineage>
        <taxon>Eukaryota</taxon>
        <taxon>Viridiplantae</taxon>
        <taxon>Chlorophyta</taxon>
        <taxon>Chloropicophyceae</taxon>
        <taxon>Chloropicales</taxon>
        <taxon>Chloropicaceae</taxon>
        <taxon>Chloropicon</taxon>
    </lineage>
</organism>
<feature type="signal peptide" evidence="2">
    <location>
        <begin position="1"/>
        <end position="23"/>
    </location>
</feature>
<dbReference type="PRINTS" id="PR00705">
    <property type="entry name" value="PAPAIN"/>
</dbReference>
<evidence type="ECO:0000313" key="5">
    <source>
        <dbReference type="Proteomes" id="UP000316726"/>
    </source>
</evidence>
<gene>
    <name evidence="4" type="ORF">A3770_04p33160</name>
</gene>
<keyword evidence="2" id="KW-0732">Signal</keyword>
<dbReference type="Proteomes" id="UP000316726">
    <property type="component" value="Chromosome 4"/>
</dbReference>
<sequence length="331" mass="36392">MARSLWMAAFCVLLVAAGQFASAAPEGRRKRSWSKRFPHDYDLDGQVVRTELPHAAVKASEVPESLDWRDVNGISFVTKVGNQMLPRGCGSCWAFSTAGSVSDRIKIGRYSQTGKLTTEVNLAVQALLDCGAANHSIGGCHGGSAQNAFSFMYEHGIPDETCAPYIASSPGWWSEEDCWDTLCRTCDRHGNCYLTNDGKRYKVQEFGLILPSTGASDRGSDMVFKMQAEIMQRGPIVCGMYAHSSSFDDYLPANMGNYTDSVITDGATYSGITHDIELVGWGVSEDTKIPYWIGKNSYGTRWGLDGFFLIQRGSNTLNIEEVCHWAVPQLD</sequence>
<evidence type="ECO:0000256" key="1">
    <source>
        <dbReference type="ARBA" id="ARBA00008455"/>
    </source>
</evidence>
<dbReference type="GO" id="GO:0006508">
    <property type="term" value="P:proteolysis"/>
    <property type="evidence" value="ECO:0007669"/>
    <property type="project" value="UniProtKB-KW"/>
</dbReference>
<proteinExistence type="inferred from homology"/>
<evidence type="ECO:0000313" key="4">
    <source>
        <dbReference type="EMBL" id="QDZ20798.1"/>
    </source>
</evidence>
<dbReference type="SMART" id="SM00645">
    <property type="entry name" value="Pept_C1"/>
    <property type="match status" value="1"/>
</dbReference>
<dbReference type="SUPFAM" id="SSF54001">
    <property type="entry name" value="Cysteine proteinases"/>
    <property type="match status" value="1"/>
</dbReference>
<keyword evidence="4" id="KW-0378">Hydrolase</keyword>
<dbReference type="GO" id="GO:0008234">
    <property type="term" value="F:cysteine-type peptidase activity"/>
    <property type="evidence" value="ECO:0007669"/>
    <property type="project" value="InterPro"/>
</dbReference>
<dbReference type="InterPro" id="IPR038765">
    <property type="entry name" value="Papain-like_cys_pep_sf"/>
</dbReference>
<dbReference type="InterPro" id="IPR013128">
    <property type="entry name" value="Peptidase_C1A"/>
</dbReference>
<dbReference type="Gene3D" id="3.90.70.10">
    <property type="entry name" value="Cysteine proteinases"/>
    <property type="match status" value="1"/>
</dbReference>
<evidence type="ECO:0000256" key="2">
    <source>
        <dbReference type="SAM" id="SignalP"/>
    </source>
</evidence>
<feature type="domain" description="Peptidase C1A papain C-terminal" evidence="3">
    <location>
        <begin position="62"/>
        <end position="327"/>
    </location>
</feature>
<dbReference type="EMBL" id="CP031037">
    <property type="protein sequence ID" value="QDZ20798.1"/>
    <property type="molecule type" value="Genomic_DNA"/>
</dbReference>
<name>A0A5B8MJL5_9CHLO</name>
<dbReference type="PANTHER" id="PTHR12411">
    <property type="entry name" value="CYSTEINE PROTEASE FAMILY C1-RELATED"/>
    <property type="match status" value="1"/>
</dbReference>
<evidence type="ECO:0000259" key="3">
    <source>
        <dbReference type="SMART" id="SM00645"/>
    </source>
</evidence>
<feature type="chain" id="PRO_5022725670" evidence="2">
    <location>
        <begin position="24"/>
        <end position="331"/>
    </location>
</feature>
<dbReference type="OrthoDB" id="190265at2759"/>
<keyword evidence="5" id="KW-1185">Reference proteome</keyword>
<reference evidence="4 5" key="1">
    <citation type="submission" date="2018-07" db="EMBL/GenBank/DDBJ databases">
        <title>The complete nuclear genome of the prasinophyte Chloropicon primus (CCMP1205).</title>
        <authorList>
            <person name="Pombert J.-F."/>
            <person name="Otis C."/>
            <person name="Turmel M."/>
            <person name="Lemieux C."/>
        </authorList>
    </citation>
    <scope>NUCLEOTIDE SEQUENCE [LARGE SCALE GENOMIC DNA]</scope>
    <source>
        <strain evidence="4 5">CCMP1205</strain>
    </source>
</reference>
<dbReference type="Pfam" id="PF00112">
    <property type="entry name" value="Peptidase_C1"/>
    <property type="match status" value="1"/>
</dbReference>
<dbReference type="AlphaFoldDB" id="A0A5B8MJL5"/>
<dbReference type="InterPro" id="IPR000668">
    <property type="entry name" value="Peptidase_C1A_C"/>
</dbReference>
<keyword evidence="4" id="KW-0645">Protease</keyword>
<comment type="similarity">
    <text evidence="1">Belongs to the peptidase C1 family.</text>
</comment>
<accession>A0A5B8MJL5</accession>
<protein>
    <submittedName>
        <fullName evidence="4">Papain cysteine protease</fullName>
    </submittedName>
</protein>